<comment type="caution">
    <text evidence="7">The sequence shown here is derived from an EMBL/GenBank/DDBJ whole genome shotgun (WGS) entry which is preliminary data.</text>
</comment>
<dbReference type="InterPro" id="IPR052176">
    <property type="entry name" value="Glycosyl_Hydrlase_43_Enz"/>
</dbReference>
<evidence type="ECO:0000256" key="5">
    <source>
        <dbReference type="PIRSR" id="PIRSR606710-2"/>
    </source>
</evidence>
<evidence type="ECO:0000256" key="3">
    <source>
        <dbReference type="ARBA" id="ARBA00023277"/>
    </source>
</evidence>
<dbReference type="Proteomes" id="UP001174934">
    <property type="component" value="Unassembled WGS sequence"/>
</dbReference>
<gene>
    <name evidence="7" type="ORF">B0T17DRAFT_511552</name>
</gene>
<evidence type="ECO:0000256" key="6">
    <source>
        <dbReference type="RuleBase" id="RU361187"/>
    </source>
</evidence>
<dbReference type="CDD" id="cd18619">
    <property type="entry name" value="GH43_CoXyl43_like"/>
    <property type="match status" value="1"/>
</dbReference>
<dbReference type="Gene3D" id="2.115.10.20">
    <property type="entry name" value="Glycosyl hydrolase domain, family 43"/>
    <property type="match status" value="1"/>
</dbReference>
<dbReference type="InterPro" id="IPR006710">
    <property type="entry name" value="Glyco_hydro_43"/>
</dbReference>
<dbReference type="AlphaFoldDB" id="A0AA39TI76"/>
<keyword evidence="4 6" id="KW-0326">Glycosidase</keyword>
<proteinExistence type="inferred from homology"/>
<protein>
    <submittedName>
        <fullName evidence="7">Glycoside hydrolase family 43 protein</fullName>
    </submittedName>
</protein>
<evidence type="ECO:0000256" key="4">
    <source>
        <dbReference type="ARBA" id="ARBA00023295"/>
    </source>
</evidence>
<dbReference type="PANTHER" id="PTHR43772:SF2">
    <property type="entry name" value="PUTATIVE (AFU_ORTHOLOGUE AFUA_2G04480)-RELATED"/>
    <property type="match status" value="1"/>
</dbReference>
<dbReference type="InterPro" id="IPR023296">
    <property type="entry name" value="Glyco_hydro_beta-prop_sf"/>
</dbReference>
<organism evidence="7 8">
    <name type="scientific">Bombardia bombarda</name>
    <dbReference type="NCBI Taxonomy" id="252184"/>
    <lineage>
        <taxon>Eukaryota</taxon>
        <taxon>Fungi</taxon>
        <taxon>Dikarya</taxon>
        <taxon>Ascomycota</taxon>
        <taxon>Pezizomycotina</taxon>
        <taxon>Sordariomycetes</taxon>
        <taxon>Sordariomycetidae</taxon>
        <taxon>Sordariales</taxon>
        <taxon>Lasiosphaeriaceae</taxon>
        <taxon>Bombardia</taxon>
    </lineage>
</organism>
<name>A0AA39TI76_9PEZI</name>
<evidence type="ECO:0000256" key="2">
    <source>
        <dbReference type="ARBA" id="ARBA00022801"/>
    </source>
</evidence>
<reference evidence="7" key="1">
    <citation type="submission" date="2023-06" db="EMBL/GenBank/DDBJ databases">
        <title>Genome-scale phylogeny and comparative genomics of the fungal order Sordariales.</title>
        <authorList>
            <consortium name="Lawrence Berkeley National Laboratory"/>
            <person name="Hensen N."/>
            <person name="Bonometti L."/>
            <person name="Westerberg I."/>
            <person name="Brannstrom I.O."/>
            <person name="Guillou S."/>
            <person name="Cros-Aarteil S."/>
            <person name="Calhoun S."/>
            <person name="Haridas S."/>
            <person name="Kuo A."/>
            <person name="Mondo S."/>
            <person name="Pangilinan J."/>
            <person name="Riley R."/>
            <person name="LaButti K."/>
            <person name="Andreopoulos B."/>
            <person name="Lipzen A."/>
            <person name="Chen C."/>
            <person name="Yanf M."/>
            <person name="Daum C."/>
            <person name="Ng V."/>
            <person name="Clum A."/>
            <person name="Steindorff A."/>
            <person name="Ohm R."/>
            <person name="Martin F."/>
            <person name="Silar P."/>
            <person name="Natvig D."/>
            <person name="Lalanne C."/>
            <person name="Gautier V."/>
            <person name="Ament-velasquez S.L."/>
            <person name="Kruys A."/>
            <person name="Hutchinson M.I."/>
            <person name="Powell A.J."/>
            <person name="Barry K."/>
            <person name="Miller A.N."/>
            <person name="Grigoriev I.V."/>
            <person name="Debuchy R."/>
            <person name="Gladieux P."/>
            <person name="Thoren M.H."/>
            <person name="Johannesson H."/>
        </authorList>
    </citation>
    <scope>NUCLEOTIDE SEQUENCE</scope>
    <source>
        <strain evidence="7">SMH3391-2</strain>
    </source>
</reference>
<dbReference type="GO" id="GO:0005975">
    <property type="term" value="P:carbohydrate metabolic process"/>
    <property type="evidence" value="ECO:0007669"/>
    <property type="project" value="InterPro"/>
</dbReference>
<dbReference type="EMBL" id="JAULSR010000009">
    <property type="protein sequence ID" value="KAK0612352.1"/>
    <property type="molecule type" value="Genomic_DNA"/>
</dbReference>
<keyword evidence="2 6" id="KW-0378">Hydrolase</keyword>
<dbReference type="PANTHER" id="PTHR43772">
    <property type="entry name" value="ENDO-1,4-BETA-XYLANASE"/>
    <property type="match status" value="1"/>
</dbReference>
<dbReference type="GO" id="GO:0004553">
    <property type="term" value="F:hydrolase activity, hydrolyzing O-glycosyl compounds"/>
    <property type="evidence" value="ECO:0007669"/>
    <property type="project" value="InterPro"/>
</dbReference>
<sequence>MLRDRWIIKHHHHHHHNGPLITHLYTADPSAHVFNNRVYIYPSHDRETDIQFNDNGDQYDMADYHDIPWVSKQLWAPDAAFRDGKYYLYFPARDHAGIFRIGVAVGDRPEGPFAPDAGPIRGSYSIDPATFVDADADADGEAYMYFGGLWGGQLQCYQKGHDVFDAEWAGAREPRGPGAYALGPRVARMSADMRQFAGEGVREVEILAPETGERLLADDHDRRFFEAAWVHKRDGLYYLSYSTGDTHYLCYATGTSPYGPFTYRGRILEPVLGWTTHHSIVEFQGRWWLFHHDCELSGGVNHLRSVKVKEIFYDGEGGLSLRSRSRVTGCFVG</sequence>
<keyword evidence="8" id="KW-1185">Reference proteome</keyword>
<dbReference type="Pfam" id="PF04616">
    <property type="entry name" value="Glyco_hydro_43"/>
    <property type="match status" value="2"/>
</dbReference>
<feature type="site" description="Important for catalytic activity, responsible for pKa modulation of the active site Glu and correct orientation of both the proton donor and substrate" evidence="5">
    <location>
        <position position="127"/>
    </location>
</feature>
<evidence type="ECO:0000313" key="8">
    <source>
        <dbReference type="Proteomes" id="UP001174934"/>
    </source>
</evidence>
<evidence type="ECO:0000313" key="7">
    <source>
        <dbReference type="EMBL" id="KAK0612352.1"/>
    </source>
</evidence>
<accession>A0AA39TI76</accession>
<dbReference type="SUPFAM" id="SSF75005">
    <property type="entry name" value="Arabinanase/levansucrase/invertase"/>
    <property type="match status" value="1"/>
</dbReference>
<evidence type="ECO:0000256" key="1">
    <source>
        <dbReference type="ARBA" id="ARBA00009865"/>
    </source>
</evidence>
<keyword evidence="3" id="KW-0119">Carbohydrate metabolism</keyword>
<comment type="similarity">
    <text evidence="1 6">Belongs to the glycosyl hydrolase 43 family.</text>
</comment>